<accession>A0A8H2E836</accession>
<organism evidence="2 3">
    <name type="scientific">Orbilia oligospora</name>
    <name type="common">Nematode-trapping fungus</name>
    <name type="synonym">Arthrobotrys oligospora</name>
    <dbReference type="NCBI Taxonomy" id="2813651"/>
    <lineage>
        <taxon>Eukaryota</taxon>
        <taxon>Fungi</taxon>
        <taxon>Dikarya</taxon>
        <taxon>Ascomycota</taxon>
        <taxon>Pezizomycotina</taxon>
        <taxon>Orbiliomycetes</taxon>
        <taxon>Orbiliales</taxon>
        <taxon>Orbiliaceae</taxon>
        <taxon>Orbilia</taxon>
    </lineage>
</organism>
<evidence type="ECO:0000313" key="2">
    <source>
        <dbReference type="EMBL" id="TGJ71124.1"/>
    </source>
</evidence>
<comment type="caution">
    <text evidence="2">The sequence shown here is derived from an EMBL/GenBank/DDBJ whole genome shotgun (WGS) entry which is preliminary data.</text>
</comment>
<proteinExistence type="predicted"/>
<evidence type="ECO:0000313" key="3">
    <source>
        <dbReference type="Proteomes" id="UP000297595"/>
    </source>
</evidence>
<dbReference type="Proteomes" id="UP000297595">
    <property type="component" value="Unassembled WGS sequence"/>
</dbReference>
<dbReference type="AlphaFoldDB" id="A0A8H2E836"/>
<evidence type="ECO:0000256" key="1">
    <source>
        <dbReference type="SAM" id="MobiDB-lite"/>
    </source>
</evidence>
<sequence>MHYRMEAIYEKNVVDNHPRLVSLAANRPNTTDMRLSSMGGVSAPSFSTGILLFSSISCISAILLKVPIDPTWTDYLAKESEHLEDLGKVIDSFKYDIDMHCATGGHDIRHENGYWETLQALVDTIGVAQYRFSGAVQFMKQDQEGMDVMESYGLPDLQTADNILHSLKTWFNYLDHLIPLFRDRADVIEKIPGFTRPDTQTSGNNLRELSFSIDLGRPDGRGNILYSSDSRQQFYDRFKKVVVASEKTIKDIEKAIIWARTYMSGPMFNKLLRGRDPDNDEESEPDEEEEEEEGEGEDGEEGGDDDENQGDGEMELTNQENGGFVGEDAEGQGHINQGEPANTINEAASIIPAQQNAAAGGVVNDSNNADATNHYSMEDNFRRIRVWFKCWGRQGLRLIKALDNVGPAPPALPYWVVVNGNNGEMVPMQAASGGQQRQSQS</sequence>
<name>A0A8H2E836_ORBOL</name>
<feature type="region of interest" description="Disordered" evidence="1">
    <location>
        <begin position="268"/>
        <end position="340"/>
    </location>
</feature>
<protein>
    <submittedName>
        <fullName evidence="2">Uncharacterized protein</fullName>
    </submittedName>
</protein>
<gene>
    <name evidence="2" type="ORF">EYR41_003112</name>
</gene>
<reference evidence="2 3" key="1">
    <citation type="submission" date="2019-03" db="EMBL/GenBank/DDBJ databases">
        <title>Nematode-trapping fungi genome.</title>
        <authorList>
            <person name="Vidal-Diez De Ulzurrun G."/>
        </authorList>
    </citation>
    <scope>NUCLEOTIDE SEQUENCE [LARGE SCALE GENOMIC DNA]</scope>
    <source>
        <strain evidence="2 3">TWF154</strain>
    </source>
</reference>
<dbReference type="EMBL" id="SOZJ01000002">
    <property type="protein sequence ID" value="TGJ71124.1"/>
    <property type="molecule type" value="Genomic_DNA"/>
</dbReference>
<feature type="compositionally biased region" description="Acidic residues" evidence="1">
    <location>
        <begin position="278"/>
        <end position="314"/>
    </location>
</feature>